<feature type="region of interest" description="Disordered" evidence="12">
    <location>
        <begin position="1658"/>
        <end position="1685"/>
    </location>
</feature>
<dbReference type="PANTHER" id="PTHR13190">
    <property type="entry name" value="AUTOPHAGY-RELATED 2, ISOFORM A"/>
    <property type="match status" value="1"/>
</dbReference>
<dbReference type="Proteomes" id="UP000266861">
    <property type="component" value="Unassembled WGS sequence"/>
</dbReference>
<protein>
    <recommendedName>
        <fullName evidence="4">Autophagy-related protein 2</fullName>
    </recommendedName>
</protein>
<accession>A0A397GHV2</accession>
<dbReference type="GO" id="GO:0061908">
    <property type="term" value="C:phagophore"/>
    <property type="evidence" value="ECO:0007669"/>
    <property type="project" value="TreeGrafter"/>
</dbReference>
<dbReference type="STRING" id="1348612.A0A397GHV2"/>
<dbReference type="GO" id="GO:0034045">
    <property type="term" value="C:phagophore assembly site membrane"/>
    <property type="evidence" value="ECO:0007669"/>
    <property type="project" value="UniProtKB-SubCell"/>
</dbReference>
<feature type="compositionally biased region" description="Polar residues" evidence="12">
    <location>
        <begin position="1560"/>
        <end position="1570"/>
    </location>
</feature>
<comment type="caution">
    <text evidence="13">The sequence shown here is derived from an EMBL/GenBank/DDBJ whole genome shotgun (WGS) entry which is preliminary data.</text>
</comment>
<comment type="subcellular location">
    <subcellularLocation>
        <location evidence="1">Endoplasmic reticulum membrane</location>
        <topology evidence="1">Peripheral membrane protein</topology>
    </subcellularLocation>
    <subcellularLocation>
        <location evidence="2">Preautophagosomal structure membrane</location>
        <topology evidence="2">Peripheral membrane protein</topology>
    </subcellularLocation>
</comment>
<evidence type="ECO:0000256" key="3">
    <source>
        <dbReference type="ARBA" id="ARBA00009714"/>
    </source>
</evidence>
<evidence type="ECO:0000256" key="2">
    <source>
        <dbReference type="ARBA" id="ARBA00004623"/>
    </source>
</evidence>
<evidence type="ECO:0000256" key="7">
    <source>
        <dbReference type="ARBA" id="ARBA00023006"/>
    </source>
</evidence>
<dbReference type="EMBL" id="PQFF01000485">
    <property type="protein sequence ID" value="RHZ47610.1"/>
    <property type="molecule type" value="Genomic_DNA"/>
</dbReference>
<dbReference type="Pfam" id="PF13329">
    <property type="entry name" value="ATG2_CAD"/>
    <property type="match status" value="1"/>
</dbReference>
<evidence type="ECO:0000256" key="4">
    <source>
        <dbReference type="ARBA" id="ARBA00018070"/>
    </source>
</evidence>
<keyword evidence="7" id="KW-0072">Autophagy</keyword>
<evidence type="ECO:0000256" key="1">
    <source>
        <dbReference type="ARBA" id="ARBA00004406"/>
    </source>
</evidence>
<evidence type="ECO:0000256" key="8">
    <source>
        <dbReference type="ARBA" id="ARBA00023055"/>
    </source>
</evidence>
<proteinExistence type="inferred from homology"/>
<keyword evidence="8" id="KW-0445">Lipid transport</keyword>
<evidence type="ECO:0000256" key="11">
    <source>
        <dbReference type="ARBA" id="ARBA00024615"/>
    </source>
</evidence>
<feature type="compositionally biased region" description="Basic and acidic residues" evidence="12">
    <location>
        <begin position="495"/>
        <end position="521"/>
    </location>
</feature>
<evidence type="ECO:0000256" key="5">
    <source>
        <dbReference type="ARBA" id="ARBA00022448"/>
    </source>
</evidence>
<dbReference type="GO" id="GO:0000422">
    <property type="term" value="P:autophagy of mitochondrion"/>
    <property type="evidence" value="ECO:0007669"/>
    <property type="project" value="TreeGrafter"/>
</dbReference>
<keyword evidence="9" id="KW-0472">Membrane</keyword>
<feature type="region of interest" description="Disordered" evidence="12">
    <location>
        <begin position="1698"/>
        <end position="1754"/>
    </location>
</feature>
<evidence type="ECO:0000256" key="12">
    <source>
        <dbReference type="SAM" id="MobiDB-lite"/>
    </source>
</evidence>
<keyword evidence="5" id="KW-0813">Transport</keyword>
<keyword evidence="14" id="KW-1185">Reference proteome</keyword>
<dbReference type="InterPro" id="IPR026849">
    <property type="entry name" value="ATG2"/>
</dbReference>
<dbReference type="GO" id="GO:0005789">
    <property type="term" value="C:endoplasmic reticulum membrane"/>
    <property type="evidence" value="ECO:0007669"/>
    <property type="project" value="UniProtKB-SubCell"/>
</dbReference>
<dbReference type="GO" id="GO:0061709">
    <property type="term" value="P:reticulophagy"/>
    <property type="evidence" value="ECO:0007669"/>
    <property type="project" value="TreeGrafter"/>
</dbReference>
<dbReference type="OrthoDB" id="18982at2759"/>
<feature type="compositionally biased region" description="Polar residues" evidence="12">
    <location>
        <begin position="484"/>
        <end position="493"/>
    </location>
</feature>
<dbReference type="PANTHER" id="PTHR13190:SF1">
    <property type="entry name" value="AUTOPHAGY-RELATED 2, ISOFORM A"/>
    <property type="match status" value="1"/>
</dbReference>
<gene>
    <name evidence="13" type="ORF">Glove_575g37</name>
</gene>
<dbReference type="GO" id="GO:0061723">
    <property type="term" value="P:glycophagy"/>
    <property type="evidence" value="ECO:0007669"/>
    <property type="project" value="TreeGrafter"/>
</dbReference>
<reference evidence="13 14" key="1">
    <citation type="submission" date="2018-08" db="EMBL/GenBank/DDBJ databases">
        <title>Genome and evolution of the arbuscular mycorrhizal fungus Diversispora epigaea (formerly Glomus versiforme) and its bacterial endosymbionts.</title>
        <authorList>
            <person name="Sun X."/>
            <person name="Fei Z."/>
            <person name="Harrison M."/>
        </authorList>
    </citation>
    <scope>NUCLEOTIDE SEQUENCE [LARGE SCALE GENOMIC DNA]</scope>
    <source>
        <strain evidence="13 14">IT104</strain>
    </source>
</reference>
<dbReference type="GO" id="GO:0032266">
    <property type="term" value="F:phosphatidylinositol-3-phosphate binding"/>
    <property type="evidence" value="ECO:0007669"/>
    <property type="project" value="TreeGrafter"/>
</dbReference>
<feature type="compositionally biased region" description="Polar residues" evidence="12">
    <location>
        <begin position="424"/>
        <end position="433"/>
    </location>
</feature>
<evidence type="ECO:0000256" key="9">
    <source>
        <dbReference type="ARBA" id="ARBA00023136"/>
    </source>
</evidence>
<evidence type="ECO:0000313" key="14">
    <source>
        <dbReference type="Proteomes" id="UP000266861"/>
    </source>
</evidence>
<comment type="catalytic activity">
    <reaction evidence="11">
        <text>a 1,2-diacyl-sn-glycero-3-phosphoethanolamine(in) = a 1,2-diacyl-sn-glycero-3-phosphoethanolamine(out)</text>
        <dbReference type="Rhea" id="RHEA:38895"/>
        <dbReference type="ChEBI" id="CHEBI:64612"/>
    </reaction>
</comment>
<comment type="catalytic activity">
    <reaction evidence="10">
        <text>a 1,2-diacyl-sn-glycero-3-phospho-L-serine(in) = a 1,2-diacyl-sn-glycero-3-phospho-L-serine(out)</text>
        <dbReference type="Rhea" id="RHEA:38663"/>
        <dbReference type="ChEBI" id="CHEBI:57262"/>
    </reaction>
</comment>
<feature type="compositionally biased region" description="Polar residues" evidence="12">
    <location>
        <begin position="1698"/>
        <end position="1708"/>
    </location>
</feature>
<sequence length="2203" mass="250743">MYKGWPFSGWGLSINVPSTIQKRLLKFLLKRALGQFLAEELDLDNLEIQLGNGFVHLKELQLNVEVLNDLVTDLPIVITDGRIGGIVANIPWKNIWTCDCVLELHNLQITAVPEHTKPRNAKVSPEDSHILSSSIHFAGDFLRHEMPPEEDEVLRNSIYHSFHGSTNDLDQSEILPQQTPVQGGDNGIESIQVLARLIDKLMSNVKIVLKDTCIRLLHHSTVDFNENHQTDSGNLKEYYFDLEIPSISFRDETHGSDDEIASTNIGSESVTLPPALSETVKSVTISGLSVWIREALNSEILSNNQNISSEEELSRILDSEDEFYSQNGKKNNGQLENHVYEAMILSCVNEENLIRVTLRPNTVPSIQMDFGNVSSSYHYTQEAMQQANSTQSWIIEGLIKSVTAVLTPSQIELISDLVNALSNSKSSLETRSPSSIESDDDIINENSKINSQGRIPDKNQYQFDYRRMSQPSHDDYRMDDLVFQRNTQKSPTLRSEIESRQRKRESFSSRSSDPHIKNGSREKFSYNNYKIDQSATLYSISPPNISYPYKSSSSSSSRPPQQTSSISTASTISFKLDISFIELYLLYQDPLSNLIPDRKFFFNRPNENLNMDHLKFEINDFMCQIQSWENDNFSGNRRRGSSSSNSSHQKNSELDEMLRVTMNLSISDLKISEWLKDPLPTRDELKSVLSNSGCTLPTFNSYNQLLYFDPSLINSYDPEEIDFPNISVAKIPEKNQHRSNSSRKSSKDSSRYTFSKKAIKVKLEIGSVINEGLFSNSSSSNGSFSEISMEFEPFHLHLDLRIMDRLEKYLSILSISSNDTEPFLEENAIRKTYIERASSQLIIDDLDTQRLREKTALQKFRLRISCEMIRLWLHCPYLCTSSTQNIINDYGIHSSLLISDFMHINANTEGISQRASRSENFGVQQHDSDQNGLDLQQNRVKIECGTINVFIKEPNVPDAKCILTVKPLISTSPLRSMTQNVPIFPNCEITYRPASAITNRIPYIGSGSRSVPFARTFSTFEGEERANWPVENEEEEILMFKQRTIESSLFVINCNFPNVRIRMIKSAYDTVQILLNDLTIWQPKNNSTSDKFISSPPPPLNRSNFSVYANKVQQDTLYDGLDSYDSEDFELRRKFEGDLFNSRIDSTQPLRPSLASVVVFVTNVEFVILYDKESDQVQTTRSYQLNMTDFRFFTVIKHEGNNDTYVILDNDQFNLADISTREKSQILCRTLSKNIKTKNIRPMLSIIMHISLDADINMKETNLALSVNGVSLKHSYDSQWFEDIVAFLQEPEMKSYLDLPSQYTKLFVTITDTSIDFKPKDFAGRVVFVFDSLKASSNIIPDSPMFAAKLIVQNLDLMLIDDAKTLNEKTANRSSSTPLSVKKFWKSIGLVKIATIDFAEINLRTNEGEIYPHFELELTNENLTIETCSDTFQTIISLINQLTPKADKSNSGFEKRKLHRKTSSNNFLNERPEEQTYTDVLEGLDDKAFVQPQPKDLKSKISCGTSNTNLEFVEEFFAVENGENNSHDPDGHFIEHSDVSDDDFNDEDFMEEQQLYAVPSPSTVQNNSKNSDVESYDEIEDTPEQKFDSSEKLDFVDDHFSVPSASELKDDNQELSKSLTRIRLRDFNITWKLYDGYDWERTRNEVLDALAYAKASANSNSNSAGGAGSSTNEINVPPDSEPTNQFDRLSFMASSFRNPDYDGSSQASEVDYSVDDQSDSASQASSRVDSDNISVRDGKRPEQQSRRYHSKLHRSRSSKLEIKLETVNMEFDMFPKDDLIAFRLLLLIRDLEILDNIKTSAWRKFLTHMRPDNDTNPRESKSNMVKIDLRSVRPLPSDLEEFRLKAKLLPLRFYIDQDALNFLIRFFAYQGPTKNPSQNEDDMYFQHFEIQPIVMKLDYKPKHIDYTNLKDGNLVELMNLFHLEAAEMTLTSVKLTGVKGVSRLLEDLAAAWLPHIKSTQVPNFVSGVSPIRSLVNIGSGFSDLILLPIEQYKKDGRIIKGLQKGTHSFAKATTMEAIKFGTKIAVGTQILLEQAEEILSFDSKSLSNSSTSNDGECDSEEDQDKEIISKYADQPADLNEGIEAAYKSLRQNLGTAAHTIFAVPMEVYEKTGTQGTVKAVIRAVPVAVLKPMIGATEAVSKGLLGLRNTIDPNKRLQMEDKYKRRIHFYILYFKFYIILIYNTREADLEVFNYKFTDYRIDNN</sequence>
<feature type="compositionally biased region" description="Basic and acidic residues" evidence="12">
    <location>
        <begin position="1728"/>
        <end position="1745"/>
    </location>
</feature>
<comment type="similarity">
    <text evidence="3">Belongs to the ATG2 family.</text>
</comment>
<feature type="region of interest" description="Disordered" evidence="12">
    <location>
        <begin position="483"/>
        <end position="521"/>
    </location>
</feature>
<feature type="compositionally biased region" description="Basic and acidic residues" evidence="12">
    <location>
        <begin position="1583"/>
        <end position="1592"/>
    </location>
</feature>
<dbReference type="GO" id="GO:0000045">
    <property type="term" value="P:autophagosome assembly"/>
    <property type="evidence" value="ECO:0007669"/>
    <property type="project" value="TreeGrafter"/>
</dbReference>
<evidence type="ECO:0000256" key="6">
    <source>
        <dbReference type="ARBA" id="ARBA00022824"/>
    </source>
</evidence>
<feature type="region of interest" description="Disordered" evidence="12">
    <location>
        <begin position="1559"/>
        <end position="1592"/>
    </location>
</feature>
<organism evidence="13 14">
    <name type="scientific">Diversispora epigaea</name>
    <dbReference type="NCBI Taxonomy" id="1348612"/>
    <lineage>
        <taxon>Eukaryota</taxon>
        <taxon>Fungi</taxon>
        <taxon>Fungi incertae sedis</taxon>
        <taxon>Mucoromycota</taxon>
        <taxon>Glomeromycotina</taxon>
        <taxon>Glomeromycetes</taxon>
        <taxon>Diversisporales</taxon>
        <taxon>Diversisporaceae</taxon>
        <taxon>Diversispora</taxon>
    </lineage>
</organism>
<dbReference type="GO" id="GO:0006869">
    <property type="term" value="P:lipid transport"/>
    <property type="evidence" value="ECO:0007669"/>
    <property type="project" value="UniProtKB-KW"/>
</dbReference>
<dbReference type="GO" id="GO:0034727">
    <property type="term" value="P:piecemeal microautophagy of the nucleus"/>
    <property type="evidence" value="ECO:0007669"/>
    <property type="project" value="TreeGrafter"/>
</dbReference>
<keyword evidence="6" id="KW-0256">Endoplasmic reticulum</keyword>
<evidence type="ECO:0000313" key="13">
    <source>
        <dbReference type="EMBL" id="RHZ47610.1"/>
    </source>
</evidence>
<feature type="region of interest" description="Disordered" evidence="12">
    <location>
        <begin position="2044"/>
        <end position="2063"/>
    </location>
</feature>
<evidence type="ECO:0000256" key="10">
    <source>
        <dbReference type="ARBA" id="ARBA00024479"/>
    </source>
</evidence>
<dbReference type="GO" id="GO:0043495">
    <property type="term" value="F:protein-membrane adaptor activity"/>
    <property type="evidence" value="ECO:0007669"/>
    <property type="project" value="TreeGrafter"/>
</dbReference>
<name>A0A397GHV2_9GLOM</name>
<feature type="region of interest" description="Disordered" evidence="12">
    <location>
        <begin position="424"/>
        <end position="463"/>
    </location>
</feature>